<keyword evidence="1" id="KW-0472">Membrane</keyword>
<keyword evidence="3" id="KW-1185">Reference proteome</keyword>
<protein>
    <submittedName>
        <fullName evidence="2">Uncharacterized protein</fullName>
    </submittedName>
</protein>
<feature type="transmembrane region" description="Helical" evidence="1">
    <location>
        <begin position="63"/>
        <end position="84"/>
    </location>
</feature>
<organism evidence="2 3">
    <name type="scientific">Clavelina lepadiformis</name>
    <name type="common">Light-bulb sea squirt</name>
    <name type="synonym">Ascidia lepadiformis</name>
    <dbReference type="NCBI Taxonomy" id="159417"/>
    <lineage>
        <taxon>Eukaryota</taxon>
        <taxon>Metazoa</taxon>
        <taxon>Chordata</taxon>
        <taxon>Tunicata</taxon>
        <taxon>Ascidiacea</taxon>
        <taxon>Aplousobranchia</taxon>
        <taxon>Clavelinidae</taxon>
        <taxon>Clavelina</taxon>
    </lineage>
</organism>
<proteinExistence type="predicted"/>
<gene>
    <name evidence="2" type="ORF">CVLEPA_LOCUS19664</name>
</gene>
<comment type="caution">
    <text evidence="2">The sequence shown here is derived from an EMBL/GenBank/DDBJ whole genome shotgun (WGS) entry which is preliminary data.</text>
</comment>
<evidence type="ECO:0000313" key="2">
    <source>
        <dbReference type="EMBL" id="CAK8687597.1"/>
    </source>
</evidence>
<sequence length="127" mass="14343">MYDRDFVQHHHIPFACCSGLVFIPKQIQGQSVVCSDASTIPCQWHPRSSNLSFSYHPSPSLPMFSLVFPFSSFLQSFYVVLILLSSLHSFAQRVPSSQPSQTMSSQMFFNIFHTCPPSYHIIGNPIS</sequence>
<keyword evidence="1" id="KW-0812">Transmembrane</keyword>
<name>A0ABP0G8K2_CLALP</name>
<dbReference type="Proteomes" id="UP001642483">
    <property type="component" value="Unassembled WGS sequence"/>
</dbReference>
<evidence type="ECO:0000313" key="3">
    <source>
        <dbReference type="Proteomes" id="UP001642483"/>
    </source>
</evidence>
<accession>A0ABP0G8K2</accession>
<reference evidence="2 3" key="1">
    <citation type="submission" date="2024-02" db="EMBL/GenBank/DDBJ databases">
        <authorList>
            <person name="Daric V."/>
            <person name="Darras S."/>
        </authorList>
    </citation>
    <scope>NUCLEOTIDE SEQUENCE [LARGE SCALE GENOMIC DNA]</scope>
</reference>
<dbReference type="EMBL" id="CAWYQH010000104">
    <property type="protein sequence ID" value="CAK8687597.1"/>
    <property type="molecule type" value="Genomic_DNA"/>
</dbReference>
<keyword evidence="1" id="KW-1133">Transmembrane helix</keyword>
<evidence type="ECO:0000256" key="1">
    <source>
        <dbReference type="SAM" id="Phobius"/>
    </source>
</evidence>